<dbReference type="Proteomes" id="UP000245119">
    <property type="component" value="Linkage Group LG3"/>
</dbReference>
<accession>A0A2T7PKX0</accession>
<organism evidence="1 2">
    <name type="scientific">Pomacea canaliculata</name>
    <name type="common">Golden apple snail</name>
    <dbReference type="NCBI Taxonomy" id="400727"/>
    <lineage>
        <taxon>Eukaryota</taxon>
        <taxon>Metazoa</taxon>
        <taxon>Spiralia</taxon>
        <taxon>Lophotrochozoa</taxon>
        <taxon>Mollusca</taxon>
        <taxon>Gastropoda</taxon>
        <taxon>Caenogastropoda</taxon>
        <taxon>Architaenioglossa</taxon>
        <taxon>Ampullarioidea</taxon>
        <taxon>Ampullariidae</taxon>
        <taxon>Pomacea</taxon>
    </lineage>
</organism>
<evidence type="ECO:0000313" key="1">
    <source>
        <dbReference type="EMBL" id="PVD34069.1"/>
    </source>
</evidence>
<gene>
    <name evidence="1" type="ORF">C0Q70_05331</name>
</gene>
<keyword evidence="2" id="KW-1185">Reference proteome</keyword>
<sequence length="105" mass="11643">MIQRIREVRVKAARRARELLRSRGARFLGSEVGSCTASARSRLSDITSGDLVRIVDVVLEAHVARQTPFVGERPCRTMLDLCNKLPSLTPSPYTPLPASAPAWVW</sequence>
<reference evidence="1 2" key="1">
    <citation type="submission" date="2018-04" db="EMBL/GenBank/DDBJ databases">
        <title>The genome of golden apple snail Pomacea canaliculata provides insight into stress tolerance and invasive adaptation.</title>
        <authorList>
            <person name="Liu C."/>
            <person name="Liu B."/>
            <person name="Ren Y."/>
            <person name="Zhang Y."/>
            <person name="Wang H."/>
            <person name="Li S."/>
            <person name="Jiang F."/>
            <person name="Yin L."/>
            <person name="Zhang G."/>
            <person name="Qian W."/>
            <person name="Fan W."/>
        </authorList>
    </citation>
    <scope>NUCLEOTIDE SEQUENCE [LARGE SCALE GENOMIC DNA]</scope>
    <source>
        <strain evidence="1">SZHN2017</strain>
        <tissue evidence="1">Muscle</tissue>
    </source>
</reference>
<comment type="caution">
    <text evidence="1">The sequence shown here is derived from an EMBL/GenBank/DDBJ whole genome shotgun (WGS) entry which is preliminary data.</text>
</comment>
<protein>
    <submittedName>
        <fullName evidence="1">Uncharacterized protein</fullName>
    </submittedName>
</protein>
<evidence type="ECO:0000313" key="2">
    <source>
        <dbReference type="Proteomes" id="UP000245119"/>
    </source>
</evidence>
<dbReference type="AlphaFoldDB" id="A0A2T7PKX0"/>
<dbReference type="EMBL" id="PZQS01000003">
    <property type="protein sequence ID" value="PVD34069.1"/>
    <property type="molecule type" value="Genomic_DNA"/>
</dbReference>
<name>A0A2T7PKX0_POMCA</name>
<proteinExistence type="predicted"/>